<evidence type="ECO:0000256" key="1">
    <source>
        <dbReference type="ARBA" id="ARBA00022801"/>
    </source>
</evidence>
<dbReference type="RefSeq" id="WP_153415912.1">
    <property type="nucleotide sequence ID" value="NZ_WEGK01000028.1"/>
</dbReference>
<protein>
    <recommendedName>
        <fullName evidence="2">Alpha/beta hydrolase fold-3 domain-containing protein</fullName>
    </recommendedName>
</protein>
<dbReference type="Pfam" id="PF07859">
    <property type="entry name" value="Abhydrolase_3"/>
    <property type="match status" value="1"/>
</dbReference>
<dbReference type="Proteomes" id="UP000438448">
    <property type="component" value="Unassembled WGS sequence"/>
</dbReference>
<evidence type="ECO:0000313" key="4">
    <source>
        <dbReference type="Proteomes" id="UP000438448"/>
    </source>
</evidence>
<evidence type="ECO:0000259" key="2">
    <source>
        <dbReference type="Pfam" id="PF07859"/>
    </source>
</evidence>
<dbReference type="GO" id="GO:0016787">
    <property type="term" value="F:hydrolase activity"/>
    <property type="evidence" value="ECO:0007669"/>
    <property type="project" value="UniProtKB-KW"/>
</dbReference>
<sequence>MTEIRPDTADDRRARPGLRMRAVVALLRAGGQRRMLGSAEGVHAALVKRDRKAKPVRVPGFVHKAASVMCEDVGSWPVYRVTPNAVAADATVVFMHGGGFIGEVKRPHWSFVRTLNISVPAECVMPVYPLVPHAHAIEMVATAAEVLARTIERRGAEKTVVMGNSAGAGLALAATQALLSRGEPLPARVVLISPWLDLSLSDPGLGALAEVDPFHQRPGLVEIGRLYADELDTRDPRVSPLFGLVAGLPPLTVFCGTREMALADARTLVARARTEGVDVDYHEGRGLVHNYALMPTPEGHAATGVIIDACRRAR</sequence>
<comment type="caution">
    <text evidence="3">The sequence shown here is derived from an EMBL/GenBank/DDBJ whole genome shotgun (WGS) entry which is preliminary data.</text>
</comment>
<organism evidence="3 4">
    <name type="scientific">Nocardia macrotermitis</name>
    <dbReference type="NCBI Taxonomy" id="2585198"/>
    <lineage>
        <taxon>Bacteria</taxon>
        <taxon>Bacillati</taxon>
        <taxon>Actinomycetota</taxon>
        <taxon>Actinomycetes</taxon>
        <taxon>Mycobacteriales</taxon>
        <taxon>Nocardiaceae</taxon>
        <taxon>Nocardia</taxon>
    </lineage>
</organism>
<gene>
    <name evidence="3" type="ORF">NRB20_73190</name>
</gene>
<dbReference type="InterPro" id="IPR013094">
    <property type="entry name" value="AB_hydrolase_3"/>
</dbReference>
<dbReference type="OrthoDB" id="9803828at2"/>
<dbReference type="SUPFAM" id="SSF53474">
    <property type="entry name" value="alpha/beta-Hydrolases"/>
    <property type="match status" value="1"/>
</dbReference>
<keyword evidence="1" id="KW-0378">Hydrolase</keyword>
<keyword evidence="4" id="KW-1185">Reference proteome</keyword>
<dbReference type="AlphaFoldDB" id="A0A7K0DEG1"/>
<name>A0A7K0DEG1_9NOCA</name>
<accession>A0A7K0DEG1</accession>
<evidence type="ECO:0000313" key="3">
    <source>
        <dbReference type="EMBL" id="MQY24186.1"/>
    </source>
</evidence>
<dbReference type="PANTHER" id="PTHR48081:SF8">
    <property type="entry name" value="ALPHA_BETA HYDROLASE FOLD-3 DOMAIN-CONTAINING PROTEIN-RELATED"/>
    <property type="match status" value="1"/>
</dbReference>
<dbReference type="PANTHER" id="PTHR48081">
    <property type="entry name" value="AB HYDROLASE SUPERFAMILY PROTEIN C4A8.06C"/>
    <property type="match status" value="1"/>
</dbReference>
<dbReference type="InterPro" id="IPR050300">
    <property type="entry name" value="GDXG_lipolytic_enzyme"/>
</dbReference>
<dbReference type="InterPro" id="IPR029058">
    <property type="entry name" value="AB_hydrolase_fold"/>
</dbReference>
<feature type="domain" description="Alpha/beta hydrolase fold-3" evidence="2">
    <location>
        <begin position="92"/>
        <end position="292"/>
    </location>
</feature>
<reference evidence="3 4" key="1">
    <citation type="submission" date="2019-10" db="EMBL/GenBank/DDBJ databases">
        <title>Nocardia macrotermitis sp. nov. and Nocardia aurantia sp. nov., isolated from the gut of fungus growing-termite Macrotermes natalensis.</title>
        <authorList>
            <person name="Benndorf R."/>
            <person name="Schwitalla J."/>
            <person name="Martin K."/>
            <person name="De Beer W."/>
            <person name="Kaster A.-K."/>
            <person name="Vollmers J."/>
            <person name="Poulsen M."/>
            <person name="Beemelmanns C."/>
        </authorList>
    </citation>
    <scope>NUCLEOTIDE SEQUENCE [LARGE SCALE GENOMIC DNA]</scope>
    <source>
        <strain evidence="3 4">RB20</strain>
    </source>
</reference>
<dbReference type="Gene3D" id="3.40.50.1820">
    <property type="entry name" value="alpha/beta hydrolase"/>
    <property type="match status" value="1"/>
</dbReference>
<proteinExistence type="predicted"/>
<dbReference type="EMBL" id="WEGK01000028">
    <property type="protein sequence ID" value="MQY24186.1"/>
    <property type="molecule type" value="Genomic_DNA"/>
</dbReference>